<dbReference type="VEuPathDB" id="VectorBase:GAUT042906"/>
<proteinExistence type="predicted"/>
<name>A0A1A9VNT6_GLOAU</name>
<evidence type="ECO:0000256" key="1">
    <source>
        <dbReference type="SAM" id="Phobius"/>
    </source>
</evidence>
<protein>
    <submittedName>
        <fullName evidence="2">Uncharacterized protein</fullName>
    </submittedName>
</protein>
<reference evidence="2" key="1">
    <citation type="submission" date="2020-05" db="UniProtKB">
        <authorList>
            <consortium name="EnsemblMetazoa"/>
        </authorList>
    </citation>
    <scope>IDENTIFICATION</scope>
    <source>
        <strain evidence="2">TTRI</strain>
    </source>
</reference>
<dbReference type="Proteomes" id="UP000078200">
    <property type="component" value="Unassembled WGS sequence"/>
</dbReference>
<organism evidence="2 3">
    <name type="scientific">Glossina austeni</name>
    <name type="common">Savannah tsetse fly</name>
    <dbReference type="NCBI Taxonomy" id="7395"/>
    <lineage>
        <taxon>Eukaryota</taxon>
        <taxon>Metazoa</taxon>
        <taxon>Ecdysozoa</taxon>
        <taxon>Arthropoda</taxon>
        <taxon>Hexapoda</taxon>
        <taxon>Insecta</taxon>
        <taxon>Pterygota</taxon>
        <taxon>Neoptera</taxon>
        <taxon>Endopterygota</taxon>
        <taxon>Diptera</taxon>
        <taxon>Brachycera</taxon>
        <taxon>Muscomorpha</taxon>
        <taxon>Hippoboscoidea</taxon>
        <taxon>Glossinidae</taxon>
        <taxon>Glossina</taxon>
    </lineage>
</organism>
<feature type="transmembrane region" description="Helical" evidence="1">
    <location>
        <begin position="52"/>
        <end position="72"/>
    </location>
</feature>
<sequence length="136" mass="15804">MQRKPNETFESTRCEISHYNSICKAVKNSTKHHTRISLKKIKITSNLHNIDLFFLDVIAAVCYAYAIVLILFEEDEKAKILTKKRMCTYAWKGNLQILERRAIENICQVAFLTKMTFSDNLNHVDERDKSPISPLV</sequence>
<keyword evidence="1" id="KW-1133">Transmembrane helix</keyword>
<keyword evidence="1" id="KW-0812">Transmembrane</keyword>
<evidence type="ECO:0000313" key="3">
    <source>
        <dbReference type="Proteomes" id="UP000078200"/>
    </source>
</evidence>
<accession>A0A1A9VNT6</accession>
<keyword evidence="1" id="KW-0472">Membrane</keyword>
<dbReference type="AlphaFoldDB" id="A0A1A9VNT6"/>
<dbReference type="EnsemblMetazoa" id="GAUT042906-RA">
    <property type="protein sequence ID" value="GAUT042906-PA"/>
    <property type="gene ID" value="GAUT042906"/>
</dbReference>
<evidence type="ECO:0000313" key="2">
    <source>
        <dbReference type="EnsemblMetazoa" id="GAUT042906-PA"/>
    </source>
</evidence>
<keyword evidence="3" id="KW-1185">Reference proteome</keyword>